<evidence type="ECO:0000313" key="1">
    <source>
        <dbReference type="EMBL" id="RQH50932.1"/>
    </source>
</evidence>
<dbReference type="SUPFAM" id="SSF53822">
    <property type="entry name" value="Periplasmic binding protein-like I"/>
    <property type="match status" value="1"/>
</dbReference>
<dbReference type="Proteomes" id="UP000269154">
    <property type="component" value="Unassembled WGS sequence"/>
</dbReference>
<dbReference type="OrthoDB" id="9805127at2"/>
<gene>
    <name evidence="1" type="ORF">D5R40_06090</name>
</gene>
<protein>
    <recommendedName>
        <fullName evidence="3">Periplasmic binding protein domain-containing protein</fullName>
    </recommendedName>
</protein>
<evidence type="ECO:0008006" key="3">
    <source>
        <dbReference type="Google" id="ProtNLM"/>
    </source>
</evidence>
<dbReference type="EMBL" id="RCBY01000021">
    <property type="protein sequence ID" value="RQH50932.1"/>
    <property type="molecule type" value="Genomic_DNA"/>
</dbReference>
<name>A0A3N6PZY6_9CYAN</name>
<dbReference type="AlphaFoldDB" id="A0A3N6PZY6"/>
<evidence type="ECO:0000313" key="2">
    <source>
        <dbReference type="Proteomes" id="UP000269154"/>
    </source>
</evidence>
<sequence length="75" mass="8052">MILVANLIETEEIDGIIIGSSDSIRLVPAVEKAINSGIPVIAMDTPLNSDRILTFGCCLLPRAIKLCNSSTRKLL</sequence>
<dbReference type="InterPro" id="IPR028082">
    <property type="entry name" value="Peripla_BP_I"/>
</dbReference>
<proteinExistence type="predicted"/>
<keyword evidence="2" id="KW-1185">Reference proteome</keyword>
<reference evidence="1 2" key="1">
    <citation type="journal article" date="2018" name="ACS Chem. Biol.">
        <title>Ketoreductase domain dysfunction expands chemodiversity: malyngamide biosynthesis in the cyanobacterium Okeania hirsuta.</title>
        <authorList>
            <person name="Moss N.A."/>
            <person name="Leao T."/>
            <person name="Rankin M."/>
            <person name="McCullough T.M."/>
            <person name="Qu P."/>
            <person name="Korobeynikov A."/>
            <person name="Smith J.L."/>
            <person name="Gerwick L."/>
            <person name="Gerwick W.H."/>
        </authorList>
    </citation>
    <scope>NUCLEOTIDE SEQUENCE [LARGE SCALE GENOMIC DNA]</scope>
    <source>
        <strain evidence="1 2">PAB10Feb10-1</strain>
    </source>
</reference>
<comment type="caution">
    <text evidence="1">The sequence shown here is derived from an EMBL/GenBank/DDBJ whole genome shotgun (WGS) entry which is preliminary data.</text>
</comment>
<accession>A0A3N6PZY6</accession>
<dbReference type="Gene3D" id="3.40.50.2300">
    <property type="match status" value="1"/>
</dbReference>
<organism evidence="1 2">
    <name type="scientific">Okeania hirsuta</name>
    <dbReference type="NCBI Taxonomy" id="1458930"/>
    <lineage>
        <taxon>Bacteria</taxon>
        <taxon>Bacillati</taxon>
        <taxon>Cyanobacteriota</taxon>
        <taxon>Cyanophyceae</taxon>
        <taxon>Oscillatoriophycideae</taxon>
        <taxon>Oscillatoriales</taxon>
        <taxon>Microcoleaceae</taxon>
        <taxon>Okeania</taxon>
    </lineage>
</organism>